<dbReference type="PRINTS" id="PR00111">
    <property type="entry name" value="ABHYDROLASE"/>
</dbReference>
<evidence type="ECO:0000313" key="3">
    <source>
        <dbReference type="EMBL" id="PJZ61984.1"/>
    </source>
</evidence>
<dbReference type="RefSeq" id="WP_100784406.1">
    <property type="nucleotide sequence ID" value="NZ_NPDU01000023.1"/>
</dbReference>
<keyword evidence="2" id="KW-0378">Hydrolase</keyword>
<dbReference type="EMBL" id="NPDU01000023">
    <property type="protein sequence ID" value="PJZ61984.1"/>
    <property type="molecule type" value="Genomic_DNA"/>
</dbReference>
<evidence type="ECO:0000313" key="2">
    <source>
        <dbReference type="EMBL" id="PJZ54838.1"/>
    </source>
</evidence>
<dbReference type="GO" id="GO:0016020">
    <property type="term" value="C:membrane"/>
    <property type="evidence" value="ECO:0007669"/>
    <property type="project" value="TreeGrafter"/>
</dbReference>
<evidence type="ECO:0000259" key="1">
    <source>
        <dbReference type="Pfam" id="PF00561"/>
    </source>
</evidence>
<dbReference type="GO" id="GO:0046464">
    <property type="term" value="P:acylglycerol catabolic process"/>
    <property type="evidence" value="ECO:0007669"/>
    <property type="project" value="TreeGrafter"/>
</dbReference>
<dbReference type="Proteomes" id="UP000232149">
    <property type="component" value="Unassembled WGS sequence"/>
</dbReference>
<feature type="domain" description="AB hydrolase-1" evidence="1">
    <location>
        <begin position="70"/>
        <end position="299"/>
    </location>
</feature>
<dbReference type="InterPro" id="IPR029058">
    <property type="entry name" value="AB_hydrolase_fold"/>
</dbReference>
<accession>A0A2M9YTH3</accession>
<dbReference type="SUPFAM" id="SSF53474">
    <property type="entry name" value="alpha/beta-Hydrolases"/>
    <property type="match status" value="1"/>
</dbReference>
<evidence type="ECO:0000313" key="5">
    <source>
        <dbReference type="Proteomes" id="UP000232188"/>
    </source>
</evidence>
<dbReference type="InterPro" id="IPR050266">
    <property type="entry name" value="AB_hydrolase_sf"/>
</dbReference>
<proteinExistence type="predicted"/>
<organism evidence="2 5">
    <name type="scientific">Leptospira adleri</name>
    <dbReference type="NCBI Taxonomy" id="2023186"/>
    <lineage>
        <taxon>Bacteria</taxon>
        <taxon>Pseudomonadati</taxon>
        <taxon>Spirochaetota</taxon>
        <taxon>Spirochaetia</taxon>
        <taxon>Leptospirales</taxon>
        <taxon>Leptospiraceae</taxon>
        <taxon>Leptospira</taxon>
    </lineage>
</organism>
<dbReference type="AlphaFoldDB" id="A0A2M9YTH3"/>
<dbReference type="Pfam" id="PF00561">
    <property type="entry name" value="Abhydrolase_1"/>
    <property type="match status" value="1"/>
</dbReference>
<evidence type="ECO:0000313" key="4">
    <source>
        <dbReference type="Proteomes" id="UP000232149"/>
    </source>
</evidence>
<comment type="caution">
    <text evidence="2">The sequence shown here is derived from an EMBL/GenBank/DDBJ whole genome shotgun (WGS) entry which is preliminary data.</text>
</comment>
<dbReference type="Proteomes" id="UP000232188">
    <property type="component" value="Unassembled WGS sequence"/>
</dbReference>
<dbReference type="PANTHER" id="PTHR43798:SF5">
    <property type="entry name" value="MONOACYLGLYCEROL LIPASE ABHD6"/>
    <property type="match status" value="1"/>
</dbReference>
<keyword evidence="4" id="KW-1185">Reference proteome</keyword>
<reference evidence="4 5" key="1">
    <citation type="submission" date="2017-07" db="EMBL/GenBank/DDBJ databases">
        <title>Leptospira spp. isolated from tropical soils.</title>
        <authorList>
            <person name="Thibeaux R."/>
            <person name="Iraola G."/>
            <person name="Ferres I."/>
            <person name="Bierque E."/>
            <person name="Girault D."/>
            <person name="Soupe-Gilbert M.-E."/>
            <person name="Picardeau M."/>
            <person name="Goarant C."/>
        </authorList>
    </citation>
    <scope>NUCLEOTIDE SEQUENCE [LARGE SCALE GENOMIC DNA]</scope>
    <source>
        <strain evidence="2 5">FH2-B-C1</strain>
        <strain evidence="3 4">FH2-B-D1</strain>
    </source>
</reference>
<dbReference type="InterPro" id="IPR000073">
    <property type="entry name" value="AB_hydrolase_1"/>
</dbReference>
<dbReference type="EMBL" id="NPDV01000002">
    <property type="protein sequence ID" value="PJZ54838.1"/>
    <property type="molecule type" value="Genomic_DNA"/>
</dbReference>
<name>A0A2M9YTH3_9LEPT</name>
<dbReference type="GO" id="GO:0047372">
    <property type="term" value="F:monoacylglycerol lipase activity"/>
    <property type="evidence" value="ECO:0007669"/>
    <property type="project" value="TreeGrafter"/>
</dbReference>
<gene>
    <name evidence="3" type="ORF">CH376_10575</name>
    <name evidence="2" type="ORF">CH380_03775</name>
</gene>
<dbReference type="PANTHER" id="PTHR43798">
    <property type="entry name" value="MONOACYLGLYCEROL LIPASE"/>
    <property type="match status" value="1"/>
</dbReference>
<sequence length="321" mass="36091">MKNNTSAFRFSRLVFALLLFIGVSISFHSCTSTLVSSALYYERYQSNLEKKEIQVGAYKWTYLEGGKGETILLIHGFGGDKDNWTRFVRTLTDSYHVVIPDLPGFGENDRKPEDEYSILTQVSRLDEFTKSIGIDKFHIIGNSMGGSISGVYAATYPDKILTLGLLDSAGVQSPTPSELSMHLSKGKNPLVANNEEEFDFLLNFVFVKPPSIPSFLKGYFAEKSIRNREFNEKIYKDLRSRISVLEERMKLIHARTLIVWGDTDRVIHISSSDVLLKGIHNSTRVILKECGHSPMLERPTETAGIYAKFLKGESDLSSGLK</sequence>
<protein>
    <submittedName>
        <fullName evidence="2">Alpha/beta hydrolase</fullName>
    </submittedName>
</protein>
<dbReference type="Gene3D" id="3.40.50.1820">
    <property type="entry name" value="alpha/beta hydrolase"/>
    <property type="match status" value="1"/>
</dbReference>